<feature type="compositionally biased region" description="Pro residues" evidence="1">
    <location>
        <begin position="139"/>
        <end position="166"/>
    </location>
</feature>
<dbReference type="Gene3D" id="2.60.40.1080">
    <property type="match status" value="1"/>
</dbReference>
<keyword evidence="2" id="KW-0732">Signal</keyword>
<evidence type="ECO:0000256" key="1">
    <source>
        <dbReference type="SAM" id="MobiDB-lite"/>
    </source>
</evidence>
<dbReference type="HOGENOM" id="CLU_017572_0_0_0"/>
<dbReference type="GO" id="GO:0005975">
    <property type="term" value="P:carbohydrate metabolic process"/>
    <property type="evidence" value="ECO:0007669"/>
    <property type="project" value="InterPro"/>
</dbReference>
<dbReference type="EMBL" id="CP007128">
    <property type="protein sequence ID" value="AHG90022.1"/>
    <property type="molecule type" value="Genomic_DNA"/>
</dbReference>
<dbReference type="eggNOG" id="COG3291">
    <property type="taxonomic scope" value="Bacteria"/>
</dbReference>
<proteinExistence type="predicted"/>
<dbReference type="AlphaFoldDB" id="W0RHW7"/>
<dbReference type="KEGG" id="gba:J421_2485"/>
<evidence type="ECO:0000313" key="3">
    <source>
        <dbReference type="EMBL" id="AHG90022.1"/>
    </source>
</evidence>
<keyword evidence="4" id="KW-1185">Reference proteome</keyword>
<name>W0RHW7_9BACT</name>
<dbReference type="RefSeq" id="WP_025411497.1">
    <property type="nucleotide sequence ID" value="NZ_CP007128.1"/>
</dbReference>
<dbReference type="InParanoid" id="W0RHW7"/>
<dbReference type="PROSITE" id="PS51257">
    <property type="entry name" value="PROKAR_LIPOPROTEIN"/>
    <property type="match status" value="1"/>
</dbReference>
<reference evidence="3 4" key="1">
    <citation type="journal article" date="2014" name="Genome Announc.">
        <title>Genome Sequence and Methylome of Soil Bacterium Gemmatirosa kalamazoonensis KBS708T, a Member of the Rarely Cultivated Gemmatimonadetes Phylum.</title>
        <authorList>
            <person name="Debruyn J.M."/>
            <person name="Radosevich M."/>
            <person name="Wommack K.E."/>
            <person name="Polson S.W."/>
            <person name="Hauser L.J."/>
            <person name="Fawaz M.N."/>
            <person name="Korlach J."/>
            <person name="Tsai Y.C."/>
        </authorList>
    </citation>
    <scope>NUCLEOTIDE SEQUENCE [LARGE SCALE GENOMIC DNA]</scope>
    <source>
        <strain evidence="3 4">KBS708</strain>
    </source>
</reference>
<feature type="signal peptide" evidence="2">
    <location>
        <begin position="1"/>
        <end position="32"/>
    </location>
</feature>
<dbReference type="Proteomes" id="UP000019151">
    <property type="component" value="Chromosome"/>
</dbReference>
<accession>W0RHW7</accession>
<dbReference type="SUPFAM" id="SSF48208">
    <property type="entry name" value="Six-hairpin glycosidases"/>
    <property type="match status" value="1"/>
</dbReference>
<sequence length="655" mass="69624">MPLSESRLLIAAPIAVCIALAAACDSTPTALAARAVPSRLTLASASRLELTFLAGDVDTTTWTVRLGGAANFAAVAYDSSNNKFAVSGAVYHSSDDSVLAVDSTTGQLLAVHLGAASVVATVNGISGSSPVITVVDTVAPPPDSTPAPPDSTPAPPDSTATPPQPSPDSTFVAPGSGQVALMVQRFDGGSGVVTVSNGIPLTKGLANESNLGQFHVRVNGAEQAVYVRPLAGHFKDGSLRAVLVQFDYDVPASGAIPATLVIGGGPRTQPDLAARPTQQVPAAAALPTDPNYLAASRWGGVLYAARPPAPSVLAAQFDADYARLEAADWSKCGPRWGCNRTAGYDRAYILYQAWQRTANPTYWYHATAAAADYVKGYIVPSGAPTAWWAQSEGMAVHYWATGDEMSRYQLRKMAEMLAWMVRPGFSAYIGGTYGDDRFRAKAMMAALDAAMLEISTQPADAGNYYKSVGAANTYYASYLTPSTLGTWVTAVLGTQRTDGQFGGRYYSYGTWSPDSGGQSNYMVGMLLSALIRYYEEVTPDPRIPDAVKKCIDDMWTREWEPSQLAFEYHSLRGTDEGAKVAAHPNPEPGLNGFMAHPFAWYARVTGDGSYDAKVDQILAGLAQPVSRNWWASSPKAFDEAFSHLFNTLAYRAGLR</sequence>
<dbReference type="STRING" id="861299.J421_2485"/>
<gene>
    <name evidence="3" type="ORF">J421_2485</name>
</gene>
<feature type="region of interest" description="Disordered" evidence="1">
    <location>
        <begin position="137"/>
        <end position="170"/>
    </location>
</feature>
<protein>
    <submittedName>
        <fullName evidence="3">Uncharacterized protein</fullName>
    </submittedName>
</protein>
<evidence type="ECO:0000313" key="4">
    <source>
        <dbReference type="Proteomes" id="UP000019151"/>
    </source>
</evidence>
<feature type="chain" id="PRO_5004794137" evidence="2">
    <location>
        <begin position="33"/>
        <end position="655"/>
    </location>
</feature>
<dbReference type="InterPro" id="IPR008928">
    <property type="entry name" value="6-hairpin_glycosidase_sf"/>
</dbReference>
<dbReference type="OrthoDB" id="5759241at2"/>
<evidence type="ECO:0000256" key="2">
    <source>
        <dbReference type="SAM" id="SignalP"/>
    </source>
</evidence>
<organism evidence="3 4">
    <name type="scientific">Gemmatirosa kalamazoonensis</name>
    <dbReference type="NCBI Taxonomy" id="861299"/>
    <lineage>
        <taxon>Bacteria</taxon>
        <taxon>Pseudomonadati</taxon>
        <taxon>Gemmatimonadota</taxon>
        <taxon>Gemmatimonadia</taxon>
        <taxon>Gemmatimonadales</taxon>
        <taxon>Gemmatimonadaceae</taxon>
        <taxon>Gemmatirosa</taxon>
    </lineage>
</organism>